<evidence type="ECO:0000256" key="7">
    <source>
        <dbReference type="ARBA" id="ARBA00023136"/>
    </source>
</evidence>
<evidence type="ECO:0000256" key="9">
    <source>
        <dbReference type="SAM" id="Phobius"/>
    </source>
</evidence>
<evidence type="ECO:0000256" key="8">
    <source>
        <dbReference type="SAM" id="MobiDB-lite"/>
    </source>
</evidence>
<dbReference type="AlphaFoldDB" id="A0A6L5X698"/>
<comment type="subcellular location">
    <subcellularLocation>
        <location evidence="1">Cell membrane</location>
        <topology evidence="1">Multi-pass membrane protein</topology>
    </subcellularLocation>
</comment>
<evidence type="ECO:0000313" key="10">
    <source>
        <dbReference type="EMBL" id="MSS15861.1"/>
    </source>
</evidence>
<dbReference type="Proteomes" id="UP000481852">
    <property type="component" value="Unassembled WGS sequence"/>
</dbReference>
<feature type="compositionally biased region" description="Basic and acidic residues" evidence="8">
    <location>
        <begin position="250"/>
        <end position="265"/>
    </location>
</feature>
<evidence type="ECO:0000256" key="5">
    <source>
        <dbReference type="ARBA" id="ARBA00022692"/>
    </source>
</evidence>
<dbReference type="GO" id="GO:1903785">
    <property type="term" value="P:L-valine transmembrane transport"/>
    <property type="evidence" value="ECO:0007669"/>
    <property type="project" value="TreeGrafter"/>
</dbReference>
<dbReference type="PANTHER" id="PTHR34979">
    <property type="entry name" value="INNER MEMBRANE PROTEIN YGAZ"/>
    <property type="match status" value="1"/>
</dbReference>
<keyword evidence="4" id="KW-1003">Cell membrane</keyword>
<evidence type="ECO:0000313" key="11">
    <source>
        <dbReference type="Proteomes" id="UP000481852"/>
    </source>
</evidence>
<keyword evidence="11" id="KW-1185">Reference proteome</keyword>
<evidence type="ECO:0000256" key="6">
    <source>
        <dbReference type="ARBA" id="ARBA00022989"/>
    </source>
</evidence>
<comment type="caution">
    <text evidence="10">The sequence shown here is derived from an EMBL/GenBank/DDBJ whole genome shotgun (WGS) entry which is preliminary data.</text>
</comment>
<keyword evidence="3" id="KW-0813">Transport</keyword>
<feature type="transmembrane region" description="Helical" evidence="9">
    <location>
        <begin position="138"/>
        <end position="161"/>
    </location>
</feature>
<keyword evidence="5 9" id="KW-0812">Transmembrane</keyword>
<organism evidence="10 11">
    <name type="scientific">Porcincola intestinalis</name>
    <dbReference type="NCBI Taxonomy" id="2606632"/>
    <lineage>
        <taxon>Bacteria</taxon>
        <taxon>Bacillati</taxon>
        <taxon>Bacillota</taxon>
        <taxon>Clostridia</taxon>
        <taxon>Lachnospirales</taxon>
        <taxon>Lachnospiraceae</taxon>
        <taxon>Porcincola</taxon>
    </lineage>
</organism>
<feature type="transmembrane region" description="Helical" evidence="9">
    <location>
        <begin position="167"/>
        <end position="186"/>
    </location>
</feature>
<dbReference type="PANTHER" id="PTHR34979:SF1">
    <property type="entry name" value="INNER MEMBRANE PROTEIN YGAZ"/>
    <property type="match status" value="1"/>
</dbReference>
<feature type="transmembrane region" description="Helical" evidence="9">
    <location>
        <begin position="66"/>
        <end position="87"/>
    </location>
</feature>
<reference evidence="10 11" key="1">
    <citation type="submission" date="2019-08" db="EMBL/GenBank/DDBJ databases">
        <title>In-depth cultivation of the pig gut microbiome towards novel bacterial diversity and tailored functional studies.</title>
        <authorList>
            <person name="Wylensek D."/>
            <person name="Hitch T.C.A."/>
            <person name="Clavel T."/>
        </authorList>
    </citation>
    <scope>NUCLEOTIDE SEQUENCE [LARGE SCALE GENOMIC DNA]</scope>
    <source>
        <strain evidence="10 11">Oil+RF-744-WCA-WT-11</strain>
    </source>
</reference>
<feature type="transmembrane region" description="Helical" evidence="9">
    <location>
        <begin position="24"/>
        <end position="46"/>
    </location>
</feature>
<feature type="transmembrane region" description="Helical" evidence="9">
    <location>
        <begin position="193"/>
        <end position="214"/>
    </location>
</feature>
<evidence type="ECO:0000256" key="4">
    <source>
        <dbReference type="ARBA" id="ARBA00022475"/>
    </source>
</evidence>
<proteinExistence type="inferred from homology"/>
<dbReference type="EMBL" id="VULZ01000016">
    <property type="protein sequence ID" value="MSS15861.1"/>
    <property type="molecule type" value="Genomic_DNA"/>
</dbReference>
<accession>A0A6L5X698</accession>
<dbReference type="GO" id="GO:0005886">
    <property type="term" value="C:plasma membrane"/>
    <property type="evidence" value="ECO:0007669"/>
    <property type="project" value="UniProtKB-SubCell"/>
</dbReference>
<dbReference type="InterPro" id="IPR011606">
    <property type="entry name" value="Brnchd-chn_aa_trnsp_permease"/>
</dbReference>
<evidence type="ECO:0000256" key="3">
    <source>
        <dbReference type="ARBA" id="ARBA00022448"/>
    </source>
</evidence>
<dbReference type="Pfam" id="PF03591">
    <property type="entry name" value="AzlC"/>
    <property type="match status" value="1"/>
</dbReference>
<keyword evidence="6 9" id="KW-1133">Transmembrane helix</keyword>
<feature type="region of interest" description="Disordered" evidence="8">
    <location>
        <begin position="249"/>
        <end position="273"/>
    </location>
</feature>
<evidence type="ECO:0000256" key="1">
    <source>
        <dbReference type="ARBA" id="ARBA00004651"/>
    </source>
</evidence>
<gene>
    <name evidence="10" type="ORF">FYJ35_12610</name>
</gene>
<protein>
    <submittedName>
        <fullName evidence="10">Branched-chain amino acid ABC transporter permease</fullName>
    </submittedName>
</protein>
<dbReference type="RefSeq" id="WP_154527136.1">
    <property type="nucleotide sequence ID" value="NZ_VULZ01000016.1"/>
</dbReference>
<comment type="similarity">
    <text evidence="2">Belongs to the AzlC family.</text>
</comment>
<keyword evidence="7 9" id="KW-0472">Membrane</keyword>
<evidence type="ECO:0000256" key="2">
    <source>
        <dbReference type="ARBA" id="ARBA00010735"/>
    </source>
</evidence>
<sequence>MGRKQENLKRDGWRREFSEGVRDAVPIALGYFAVSFSLGIAAHLIGMTPVQGFFLSFLNNASAGEYAGISAIAEGTSLAALAVLILITNARYLLMSCALSQKLSPDVGILQRLILAWGVTDELFGLGVSRKGYVQPSYLYGADVTALSCWAAGTVGGVIAGNVFPPAVVSALSASIFGMFLAVILPRGRKDRATLMVILSGFGLSGLFAAAPALNQISGNMRVILMTLVISAAAAVIRPVQEETAEAEIEQVKSEQKKPVREPLTARKTAGAA</sequence>
<name>A0A6L5X698_9FIRM</name>